<accession>A0A6S6SFZ0</accession>
<protein>
    <submittedName>
        <fullName evidence="1">Uncharacterized protein</fullName>
    </submittedName>
</protein>
<dbReference type="EMBL" id="CACVAU010000012">
    <property type="protein sequence ID" value="CAA6803914.1"/>
    <property type="molecule type" value="Genomic_DNA"/>
</dbReference>
<sequence>MIIGVSELQKNISIFKNLTETVHIIDKKTKEVLALVLPKSQMEEHTLTDALAGSLHVKNSMGEHKGFDMMVEDAYEQEMREKYGI</sequence>
<name>A0A6S6SFZ0_9BACT</name>
<reference evidence="1" key="1">
    <citation type="submission" date="2020-01" db="EMBL/GenBank/DDBJ databases">
        <authorList>
            <person name="Meier V. D."/>
            <person name="Meier V D."/>
        </authorList>
    </citation>
    <scope>NUCLEOTIDE SEQUENCE</scope>
    <source>
        <strain evidence="1">HLG_WM_MAG_05</strain>
    </source>
</reference>
<organism evidence="1">
    <name type="scientific">uncultured Sulfurovum sp</name>
    <dbReference type="NCBI Taxonomy" id="269237"/>
    <lineage>
        <taxon>Bacteria</taxon>
        <taxon>Pseudomonadati</taxon>
        <taxon>Campylobacterota</taxon>
        <taxon>Epsilonproteobacteria</taxon>
        <taxon>Campylobacterales</taxon>
        <taxon>Sulfurovaceae</taxon>
        <taxon>Sulfurovum</taxon>
        <taxon>environmental samples</taxon>
    </lineage>
</organism>
<dbReference type="AlphaFoldDB" id="A0A6S6SFZ0"/>
<proteinExistence type="predicted"/>
<gene>
    <name evidence="1" type="ORF">HELGO_WM31771</name>
</gene>
<evidence type="ECO:0000313" key="1">
    <source>
        <dbReference type="EMBL" id="CAA6803914.1"/>
    </source>
</evidence>